<proteinExistence type="predicted"/>
<comment type="caution">
    <text evidence="2">The sequence shown here is derived from an EMBL/GenBank/DDBJ whole genome shotgun (WGS) entry which is preliminary data.</text>
</comment>
<dbReference type="EMBL" id="JAENGZ010002923">
    <property type="protein sequence ID" value="KAG6942563.1"/>
    <property type="molecule type" value="Genomic_DNA"/>
</dbReference>
<evidence type="ECO:0000313" key="2">
    <source>
        <dbReference type="EMBL" id="KAG6942563.1"/>
    </source>
</evidence>
<sequence>MDTSVTRAYWQDPINFERMLSIFVHLSWLLVLMNMGTVMPKFTATRIWGLCWVPATRLSFTEQAATRHFRMKTPTGTSNAHAAPTGRRSLLWCSIWGTFLQVVCRR</sequence>
<dbReference type="Proteomes" id="UP000688947">
    <property type="component" value="Unassembled WGS sequence"/>
</dbReference>
<name>A0A8T1TN07_9STRA</name>
<organism evidence="2 3">
    <name type="scientific">Phytophthora cactorum</name>
    <dbReference type="NCBI Taxonomy" id="29920"/>
    <lineage>
        <taxon>Eukaryota</taxon>
        <taxon>Sar</taxon>
        <taxon>Stramenopiles</taxon>
        <taxon>Oomycota</taxon>
        <taxon>Peronosporomycetes</taxon>
        <taxon>Peronosporales</taxon>
        <taxon>Peronosporaceae</taxon>
        <taxon>Phytophthora</taxon>
    </lineage>
</organism>
<reference evidence="2" key="1">
    <citation type="submission" date="2021-01" db="EMBL/GenBank/DDBJ databases">
        <title>Phytophthora aleatoria, a newly-described species from Pinus radiata is distinct from Phytophthora cactorum isolates based on comparative genomics.</title>
        <authorList>
            <person name="Mcdougal R."/>
            <person name="Panda P."/>
            <person name="Williams N."/>
            <person name="Studholme D.J."/>
        </authorList>
    </citation>
    <scope>NUCLEOTIDE SEQUENCE</scope>
    <source>
        <strain evidence="2">NZFS 3830</strain>
    </source>
</reference>
<protein>
    <submittedName>
        <fullName evidence="2">Uncharacterized protein</fullName>
    </submittedName>
</protein>
<keyword evidence="1" id="KW-1133">Transmembrane helix</keyword>
<evidence type="ECO:0000313" key="3">
    <source>
        <dbReference type="Proteomes" id="UP000688947"/>
    </source>
</evidence>
<keyword evidence="1" id="KW-0812">Transmembrane</keyword>
<dbReference type="AlphaFoldDB" id="A0A8T1TN07"/>
<feature type="transmembrane region" description="Helical" evidence="1">
    <location>
        <begin position="20"/>
        <end position="39"/>
    </location>
</feature>
<keyword evidence="1" id="KW-0472">Membrane</keyword>
<accession>A0A8T1TN07</accession>
<gene>
    <name evidence="2" type="ORF">JG687_00018990</name>
</gene>
<evidence type="ECO:0000256" key="1">
    <source>
        <dbReference type="SAM" id="Phobius"/>
    </source>
</evidence>